<dbReference type="AlphaFoldDB" id="A0A846WCS6"/>
<dbReference type="Pfam" id="PF19739">
    <property type="entry name" value="DUF6228"/>
    <property type="match status" value="1"/>
</dbReference>
<dbReference type="RefSeq" id="WP_067643101.1">
    <property type="nucleotide sequence ID" value="NZ_JAAXOM010000008.1"/>
</dbReference>
<proteinExistence type="predicted"/>
<dbReference type="Proteomes" id="UP000572007">
    <property type="component" value="Unassembled WGS sequence"/>
</dbReference>
<reference evidence="1 2" key="1">
    <citation type="submission" date="2020-04" db="EMBL/GenBank/DDBJ databases">
        <title>MicrobeNet Type strains.</title>
        <authorList>
            <person name="Nicholson A.C."/>
        </authorList>
    </citation>
    <scope>NUCLEOTIDE SEQUENCE [LARGE SCALE GENOMIC DNA]</scope>
    <source>
        <strain evidence="1 2">DSM 44960</strain>
    </source>
</reference>
<keyword evidence="2" id="KW-1185">Reference proteome</keyword>
<evidence type="ECO:0000313" key="2">
    <source>
        <dbReference type="Proteomes" id="UP000572007"/>
    </source>
</evidence>
<accession>A0A846WCS6</accession>
<gene>
    <name evidence="1" type="ORF">HGA10_26990</name>
</gene>
<name>A0A846WCS6_9NOCA</name>
<dbReference type="EMBL" id="JAAXOM010000008">
    <property type="protein sequence ID" value="NKX90935.1"/>
    <property type="molecule type" value="Genomic_DNA"/>
</dbReference>
<organism evidence="1 2">
    <name type="scientific">Nocardia coubleae</name>
    <dbReference type="NCBI Taxonomy" id="356147"/>
    <lineage>
        <taxon>Bacteria</taxon>
        <taxon>Bacillati</taxon>
        <taxon>Actinomycetota</taxon>
        <taxon>Actinomycetes</taxon>
        <taxon>Mycobacteriales</taxon>
        <taxon>Nocardiaceae</taxon>
        <taxon>Nocardia</taxon>
    </lineage>
</organism>
<sequence length="112" mass="12192">MSKSVRRGLAAELHQVTVSLLGDRELVSFFESLGADFAGCDGVRVWESVDRDLRIEAVFGSRGYVGLTWTLRPWRQADDAWTASTTVVLEAGAQMLQFATDLGAVVRSGRGS</sequence>
<evidence type="ECO:0000313" key="1">
    <source>
        <dbReference type="EMBL" id="NKX90935.1"/>
    </source>
</evidence>
<protein>
    <submittedName>
        <fullName evidence="1">Uncharacterized protein</fullName>
    </submittedName>
</protein>
<dbReference type="InterPro" id="IPR046196">
    <property type="entry name" value="DUF6228"/>
</dbReference>
<comment type="caution">
    <text evidence="1">The sequence shown here is derived from an EMBL/GenBank/DDBJ whole genome shotgun (WGS) entry which is preliminary data.</text>
</comment>